<dbReference type="GeneID" id="99686154"/>
<evidence type="ECO:0000313" key="5">
    <source>
        <dbReference type="Proteomes" id="UP000295106"/>
    </source>
</evidence>
<dbReference type="GO" id="GO:0005829">
    <property type="term" value="C:cytosol"/>
    <property type="evidence" value="ECO:0007669"/>
    <property type="project" value="TreeGrafter"/>
</dbReference>
<dbReference type="Proteomes" id="UP000295106">
    <property type="component" value="Unassembled WGS sequence"/>
</dbReference>
<dbReference type="GO" id="GO:0016832">
    <property type="term" value="F:aldehyde-lyase activity"/>
    <property type="evidence" value="ECO:0007669"/>
    <property type="project" value="TreeGrafter"/>
</dbReference>
<dbReference type="Pfam" id="PF00596">
    <property type="entry name" value="Aldolase_II"/>
    <property type="match status" value="1"/>
</dbReference>
<dbReference type="InterPro" id="IPR050197">
    <property type="entry name" value="Aldolase_class_II_sugar_metab"/>
</dbReference>
<dbReference type="Gene3D" id="3.40.225.10">
    <property type="entry name" value="Class II aldolase/adducin N-terminal domain"/>
    <property type="match status" value="1"/>
</dbReference>
<evidence type="ECO:0000256" key="2">
    <source>
        <dbReference type="ARBA" id="ARBA00023239"/>
    </source>
</evidence>
<evidence type="ECO:0000256" key="1">
    <source>
        <dbReference type="ARBA" id="ARBA00022723"/>
    </source>
</evidence>
<feature type="domain" description="Class II aldolase/adducin N-terminal" evidence="3">
    <location>
        <begin position="13"/>
        <end position="206"/>
    </location>
</feature>
<proteinExistence type="predicted"/>
<organism evidence="4 5">
    <name type="scientific">Rubrivivax gelatinosus</name>
    <name type="common">Rhodocyclus gelatinosus</name>
    <name type="synonym">Rhodopseudomonas gelatinosa</name>
    <dbReference type="NCBI Taxonomy" id="28068"/>
    <lineage>
        <taxon>Bacteria</taxon>
        <taxon>Pseudomonadati</taxon>
        <taxon>Pseudomonadota</taxon>
        <taxon>Betaproteobacteria</taxon>
        <taxon>Burkholderiales</taxon>
        <taxon>Sphaerotilaceae</taxon>
        <taxon>Rubrivivax</taxon>
    </lineage>
</organism>
<dbReference type="AlphaFoldDB" id="A0A4R2M7Y8"/>
<keyword evidence="1" id="KW-0479">Metal-binding</keyword>
<dbReference type="EMBL" id="SLXD01000007">
    <property type="protein sequence ID" value="TCP02231.1"/>
    <property type="molecule type" value="Genomic_DNA"/>
</dbReference>
<name>A0A4R2M7Y8_RUBGE</name>
<dbReference type="PANTHER" id="PTHR22789:SF0">
    <property type="entry name" value="3-OXO-TETRONATE 4-PHOSPHATE DECARBOXYLASE-RELATED"/>
    <property type="match status" value="1"/>
</dbReference>
<dbReference type="NCBIfam" id="NF006000">
    <property type="entry name" value="PRK08130.1"/>
    <property type="match status" value="1"/>
</dbReference>
<dbReference type="SUPFAM" id="SSF53639">
    <property type="entry name" value="AraD/HMP-PK domain-like"/>
    <property type="match status" value="1"/>
</dbReference>
<reference evidence="4 5" key="1">
    <citation type="submission" date="2019-03" db="EMBL/GenBank/DDBJ databases">
        <title>Genomic Encyclopedia of Type Strains, Phase IV (KMG-IV): sequencing the most valuable type-strain genomes for metagenomic binning, comparative biology and taxonomic classification.</title>
        <authorList>
            <person name="Goeker M."/>
        </authorList>
    </citation>
    <scope>NUCLEOTIDE SEQUENCE [LARGE SCALE GENOMIC DNA]</scope>
    <source>
        <strain evidence="4 5">DSM 1709</strain>
    </source>
</reference>
<protein>
    <submittedName>
        <fullName evidence="4">Ribulose-5-phosphate 4-epimerase/fuculose-1-phosphate aldolase</fullName>
    </submittedName>
</protein>
<dbReference type="PANTHER" id="PTHR22789">
    <property type="entry name" value="FUCULOSE PHOSPHATE ALDOLASE"/>
    <property type="match status" value="1"/>
</dbReference>
<dbReference type="RefSeq" id="WP_132647684.1">
    <property type="nucleotide sequence ID" value="NZ_CP181386.1"/>
</dbReference>
<gene>
    <name evidence="4" type="ORF">EV684_107237</name>
</gene>
<keyword evidence="2" id="KW-0456">Lyase</keyword>
<sequence>MATPFLDEDFARAEICRVGRSLFERGYVHATAGNISVRLADGYLITPTDACLGTLEPARLARLDAEGRQLAGDRGSKTIVLHRRIYAASETTAQPARCIIHTHSTHLVACSLRAAAGSVPAEGELLPPITPYFVMKVGRVPHIAYQRPGAPEAADAVAEAITRYAAAGRPIRAVMLARLGPNVWHDSPAAAMAVLEELEETARLALLVPEAGHCPLDEARIQTLRDTFGASW</sequence>
<evidence type="ECO:0000259" key="3">
    <source>
        <dbReference type="SMART" id="SM01007"/>
    </source>
</evidence>
<dbReference type="OrthoDB" id="5500703at2"/>
<dbReference type="GO" id="GO:0019323">
    <property type="term" value="P:pentose catabolic process"/>
    <property type="evidence" value="ECO:0007669"/>
    <property type="project" value="TreeGrafter"/>
</dbReference>
<dbReference type="GO" id="GO:0046872">
    <property type="term" value="F:metal ion binding"/>
    <property type="evidence" value="ECO:0007669"/>
    <property type="project" value="UniProtKB-KW"/>
</dbReference>
<evidence type="ECO:0000313" key="4">
    <source>
        <dbReference type="EMBL" id="TCP02231.1"/>
    </source>
</evidence>
<comment type="caution">
    <text evidence="4">The sequence shown here is derived from an EMBL/GenBank/DDBJ whole genome shotgun (WGS) entry which is preliminary data.</text>
</comment>
<dbReference type="SMART" id="SM01007">
    <property type="entry name" value="Aldolase_II"/>
    <property type="match status" value="1"/>
</dbReference>
<accession>A0A4R2M7Y8</accession>
<dbReference type="InterPro" id="IPR036409">
    <property type="entry name" value="Aldolase_II/adducin_N_sf"/>
</dbReference>
<dbReference type="InterPro" id="IPR001303">
    <property type="entry name" value="Aldolase_II/adducin_N"/>
</dbReference>